<proteinExistence type="predicted"/>
<dbReference type="EMBL" id="BSXW01000559">
    <property type="protein sequence ID" value="GMF25524.1"/>
    <property type="molecule type" value="Genomic_DNA"/>
</dbReference>
<gene>
    <name evidence="2" type="ORF">Plil01_001055000</name>
</gene>
<comment type="caution">
    <text evidence="2">The sequence shown here is derived from an EMBL/GenBank/DDBJ whole genome shotgun (WGS) entry which is preliminary data.</text>
</comment>
<reference evidence="2" key="1">
    <citation type="submission" date="2023-04" db="EMBL/GenBank/DDBJ databases">
        <title>Phytophthora lilii NBRC 32176.</title>
        <authorList>
            <person name="Ichikawa N."/>
            <person name="Sato H."/>
            <person name="Tonouchi N."/>
        </authorList>
    </citation>
    <scope>NUCLEOTIDE SEQUENCE</scope>
    <source>
        <strain evidence="2">NBRC 32176</strain>
    </source>
</reference>
<accession>A0A9W6U3U3</accession>
<dbReference type="PANTHER" id="PTHR43102">
    <property type="entry name" value="SLR1143 PROTEIN"/>
    <property type="match status" value="1"/>
</dbReference>
<dbReference type="PANTHER" id="PTHR43102:SF2">
    <property type="entry name" value="GAF DOMAIN-CONTAINING PROTEIN"/>
    <property type="match status" value="1"/>
</dbReference>
<sequence>MSLAKMRSMFEGSKRRPHGWSDSQFSEASSRGTFDPAPSFSTQLSEDLVSESDLHSFSKPPSDAEMLVRARDAHKSINFAALAAGPEGGGPWHRVEAANRFVVFKRPSWAGNTDNRIPGLEVMCAGRLDASLAEVASVLRSNSEIDLVNTMQGLHSKNFIFGSLDRDIP</sequence>
<evidence type="ECO:0000313" key="2">
    <source>
        <dbReference type="EMBL" id="GMF25524.1"/>
    </source>
</evidence>
<feature type="compositionally biased region" description="Polar residues" evidence="1">
    <location>
        <begin position="21"/>
        <end position="32"/>
    </location>
</feature>
<organism evidence="2 3">
    <name type="scientific">Phytophthora lilii</name>
    <dbReference type="NCBI Taxonomy" id="2077276"/>
    <lineage>
        <taxon>Eukaryota</taxon>
        <taxon>Sar</taxon>
        <taxon>Stramenopiles</taxon>
        <taxon>Oomycota</taxon>
        <taxon>Peronosporomycetes</taxon>
        <taxon>Peronosporales</taxon>
        <taxon>Peronosporaceae</taxon>
        <taxon>Phytophthora</taxon>
    </lineage>
</organism>
<dbReference type="OrthoDB" id="97747at2759"/>
<protein>
    <submittedName>
        <fullName evidence="2">Unnamed protein product</fullName>
    </submittedName>
</protein>
<dbReference type="AlphaFoldDB" id="A0A9W6U3U3"/>
<evidence type="ECO:0000313" key="3">
    <source>
        <dbReference type="Proteomes" id="UP001165083"/>
    </source>
</evidence>
<name>A0A9W6U3U3_9STRA</name>
<dbReference type="Proteomes" id="UP001165083">
    <property type="component" value="Unassembled WGS sequence"/>
</dbReference>
<evidence type="ECO:0000256" key="1">
    <source>
        <dbReference type="SAM" id="MobiDB-lite"/>
    </source>
</evidence>
<keyword evidence="3" id="KW-1185">Reference proteome</keyword>
<feature type="region of interest" description="Disordered" evidence="1">
    <location>
        <begin position="1"/>
        <end position="42"/>
    </location>
</feature>